<evidence type="ECO:0000256" key="4">
    <source>
        <dbReference type="ARBA" id="ARBA00023186"/>
    </source>
</evidence>
<keyword evidence="6" id="KW-1185">Reference proteome</keyword>
<evidence type="ECO:0000313" key="6">
    <source>
        <dbReference type="Proteomes" id="UP000233786"/>
    </source>
</evidence>
<dbReference type="AlphaFoldDB" id="A0A2N3Y8J2"/>
<keyword evidence="4" id="KW-0143">Chaperone</keyword>
<comment type="caution">
    <text evidence="5">The sequence shown here is derived from an EMBL/GenBank/DDBJ whole genome shotgun (WGS) entry which is preliminary data.</text>
</comment>
<keyword evidence="3" id="KW-0963">Cytoplasm</keyword>
<gene>
    <name evidence="5" type="ORF">A8926_7410</name>
</gene>
<comment type="subcellular location">
    <subcellularLocation>
        <location evidence="1">Cytoplasm</location>
    </subcellularLocation>
</comment>
<accession>A0A2N3Y8J2</accession>
<dbReference type="STRING" id="994479.GCA_000194155_00760"/>
<dbReference type="RefSeq" id="WP_010307165.1">
    <property type="nucleotide sequence ID" value="NZ_CP061007.1"/>
</dbReference>
<evidence type="ECO:0000256" key="2">
    <source>
        <dbReference type="ARBA" id="ARBA00006411"/>
    </source>
</evidence>
<sequence>MECSFWEFGAIVRHEKARHEAGSVSVAEARRKFDVPVFVFAQGSGLNQPEDPRATVLAAEDRVRSRGWIEPGGRLNDRWYEIVSALVHGQSFGYLYLASPDEAETRVIVTVSEGLAFRLLLRGDRVWIDEVRPDSAEQALVASLPEVVPASGREVRLPTAVLHAAGLEAENHKADQGDWIAYELGQAGVSTEDATAVGRLSKLADRATGQFNVGIHESDGTPRLAPWAITVHHSPSGRVAQIPQPPRGEQILVTPASNRTLAVALRTYRDELHQQVRDARRPRRSG</sequence>
<dbReference type="EMBL" id="PJNB01000001">
    <property type="protein sequence ID" value="PKW19247.1"/>
    <property type="molecule type" value="Genomic_DNA"/>
</dbReference>
<evidence type="ECO:0000256" key="1">
    <source>
        <dbReference type="ARBA" id="ARBA00004496"/>
    </source>
</evidence>
<dbReference type="Proteomes" id="UP000233786">
    <property type="component" value="Unassembled WGS sequence"/>
</dbReference>
<name>A0A2N3Y8J2_SACSN</name>
<dbReference type="Pfam" id="PF14011">
    <property type="entry name" value="ESX-1_EspG"/>
    <property type="match status" value="1"/>
</dbReference>
<dbReference type="OrthoDB" id="3699636at2"/>
<evidence type="ECO:0000313" key="5">
    <source>
        <dbReference type="EMBL" id="PKW19247.1"/>
    </source>
</evidence>
<comment type="similarity">
    <text evidence="2">Belongs to the EspG family.</text>
</comment>
<proteinExistence type="inferred from homology"/>
<organism evidence="5 6">
    <name type="scientific">Saccharopolyspora spinosa</name>
    <dbReference type="NCBI Taxonomy" id="60894"/>
    <lineage>
        <taxon>Bacteria</taxon>
        <taxon>Bacillati</taxon>
        <taxon>Actinomycetota</taxon>
        <taxon>Actinomycetes</taxon>
        <taxon>Pseudonocardiales</taxon>
        <taxon>Pseudonocardiaceae</taxon>
        <taxon>Saccharopolyspora</taxon>
    </lineage>
</organism>
<evidence type="ECO:0000256" key="3">
    <source>
        <dbReference type="ARBA" id="ARBA00022490"/>
    </source>
</evidence>
<dbReference type="InterPro" id="IPR025734">
    <property type="entry name" value="EspG"/>
</dbReference>
<reference evidence="5" key="1">
    <citation type="submission" date="2017-12" db="EMBL/GenBank/DDBJ databases">
        <title>Sequencing the genomes of 1000 Actinobacteria strains.</title>
        <authorList>
            <person name="Klenk H.-P."/>
        </authorList>
    </citation>
    <scope>NUCLEOTIDE SEQUENCE [LARGE SCALE GENOMIC DNA]</scope>
    <source>
        <strain evidence="5">DSM 44228</strain>
    </source>
</reference>
<protein>
    <submittedName>
        <fullName evidence="5">ESAT-6 protein secretion system EspG family protein</fullName>
    </submittedName>
</protein>